<name>A0ACC1NYP7_9HYPO</name>
<evidence type="ECO:0000313" key="1">
    <source>
        <dbReference type="EMBL" id="KAJ2983606.1"/>
    </source>
</evidence>
<organism evidence="1 2">
    <name type="scientific">Zarea fungicola</name>
    <dbReference type="NCBI Taxonomy" id="93591"/>
    <lineage>
        <taxon>Eukaryota</taxon>
        <taxon>Fungi</taxon>
        <taxon>Dikarya</taxon>
        <taxon>Ascomycota</taxon>
        <taxon>Pezizomycotina</taxon>
        <taxon>Sordariomycetes</taxon>
        <taxon>Hypocreomycetidae</taxon>
        <taxon>Hypocreales</taxon>
        <taxon>Cordycipitaceae</taxon>
        <taxon>Zarea</taxon>
    </lineage>
</organism>
<gene>
    <name evidence="1" type="ORF">NQ176_g581</name>
</gene>
<dbReference type="EMBL" id="JANJQO010000023">
    <property type="protein sequence ID" value="KAJ2983606.1"/>
    <property type="molecule type" value="Genomic_DNA"/>
</dbReference>
<protein>
    <submittedName>
        <fullName evidence="1">Uncharacterized protein</fullName>
    </submittedName>
</protein>
<accession>A0ACC1NYP7</accession>
<proteinExistence type="predicted"/>
<comment type="caution">
    <text evidence="1">The sequence shown here is derived from an EMBL/GenBank/DDBJ whole genome shotgun (WGS) entry which is preliminary data.</text>
</comment>
<dbReference type="Proteomes" id="UP001143910">
    <property type="component" value="Unassembled WGS sequence"/>
</dbReference>
<evidence type="ECO:0000313" key="2">
    <source>
        <dbReference type="Proteomes" id="UP001143910"/>
    </source>
</evidence>
<keyword evidence="2" id="KW-1185">Reference proteome</keyword>
<reference evidence="1" key="1">
    <citation type="submission" date="2022-08" db="EMBL/GenBank/DDBJ databases">
        <title>Genome Sequence of Lecanicillium fungicola.</title>
        <authorList>
            <person name="Buettner E."/>
        </authorList>
    </citation>
    <scope>NUCLEOTIDE SEQUENCE</scope>
    <source>
        <strain evidence="1">Babe33</strain>
    </source>
</reference>
<sequence>MTSEVSVGVGMPDSRKDHDDTHHNNVAEVLDNQTDPVLKRKMALMSEAIEQIGMTPFHWKLFVLTGFGYAVDSFLIICQSISQPAVLAQYGNPNSHLKSISLASQIGLLVGAAFWGLSADIIGRRLAFNASLLLAGVFVVIAGGMPGTIPFTVMVTLYSSAVGGNYILDSTSLLEFLPSTHGWLVTLLAAWWAVGYTIAGLFAWVFMTRFSCPVTSTSATCTNSNNMGWRYLHFTTGGIVLILAILRVILVRMGQTPKWLIGQNKDEEAMQFLQKLASQYNRHFDLTVEDLHQEGRVAGIDQSAWSKVRIFKHFSSLFETRKLAWSYTVIILNWLVIGMVSPLFHVFLPYYLASRGRKVGAKSQDDTWRDYAITQAAGLLGPIIAAALVETNLLGRRGTMAIGAALTMTFSFAYTQIRNEAQNVGISSATNAAS</sequence>